<protein>
    <submittedName>
        <fullName evidence="1">Uncharacterized protein</fullName>
    </submittedName>
</protein>
<gene>
    <name evidence="1" type="ORF">PMAYCL1PPCAC_24875</name>
</gene>
<dbReference type="AlphaFoldDB" id="A0AAN5D243"/>
<organism evidence="1 2">
    <name type="scientific">Pristionchus mayeri</name>
    <dbReference type="NCBI Taxonomy" id="1317129"/>
    <lineage>
        <taxon>Eukaryota</taxon>
        <taxon>Metazoa</taxon>
        <taxon>Ecdysozoa</taxon>
        <taxon>Nematoda</taxon>
        <taxon>Chromadorea</taxon>
        <taxon>Rhabditida</taxon>
        <taxon>Rhabditina</taxon>
        <taxon>Diplogasteromorpha</taxon>
        <taxon>Diplogasteroidea</taxon>
        <taxon>Neodiplogasteridae</taxon>
        <taxon>Pristionchus</taxon>
    </lineage>
</organism>
<comment type="caution">
    <text evidence="1">The sequence shown here is derived from an EMBL/GenBank/DDBJ whole genome shotgun (WGS) entry which is preliminary data.</text>
</comment>
<evidence type="ECO:0000313" key="2">
    <source>
        <dbReference type="Proteomes" id="UP001328107"/>
    </source>
</evidence>
<proteinExistence type="predicted"/>
<dbReference type="EMBL" id="BTRK01000005">
    <property type="protein sequence ID" value="GMR54680.1"/>
    <property type="molecule type" value="Genomic_DNA"/>
</dbReference>
<sequence>MQGGCSELKGGDNLMEGIDAKDLLASGCFPSLFDMNDHYDGNQGRKIILGSYEPHSTEANYIGGLMWALDASCTVRPHADGKFRHFLSVMLVANEDRPSKFEWNVEGIVEVEVSFLARGAVVMDQSDPTFSTRSGDGSKDVSPYSITDCQIKKQFTFALDNKKRKGESPCVAVVMDEREEEFDIVRRMK</sequence>
<feature type="non-terminal residue" evidence="1">
    <location>
        <position position="189"/>
    </location>
</feature>
<reference evidence="2" key="1">
    <citation type="submission" date="2022-10" db="EMBL/GenBank/DDBJ databases">
        <title>Genome assembly of Pristionchus species.</title>
        <authorList>
            <person name="Yoshida K."/>
            <person name="Sommer R.J."/>
        </authorList>
    </citation>
    <scope>NUCLEOTIDE SEQUENCE [LARGE SCALE GENOMIC DNA]</scope>
    <source>
        <strain evidence="2">RS5460</strain>
    </source>
</reference>
<accession>A0AAN5D243</accession>
<keyword evidence="2" id="KW-1185">Reference proteome</keyword>
<dbReference type="Proteomes" id="UP001328107">
    <property type="component" value="Unassembled WGS sequence"/>
</dbReference>
<evidence type="ECO:0000313" key="1">
    <source>
        <dbReference type="EMBL" id="GMR54680.1"/>
    </source>
</evidence>
<name>A0AAN5D243_9BILA</name>